<dbReference type="KEGG" id="cjap:GWK36_02575"/>
<keyword evidence="1" id="KW-1133">Transmembrane helix</keyword>
<organism evidence="2 3">
    <name type="scientific">Caldichromatium japonicum</name>
    <dbReference type="NCBI Taxonomy" id="2699430"/>
    <lineage>
        <taxon>Bacteria</taxon>
        <taxon>Pseudomonadati</taxon>
        <taxon>Pseudomonadota</taxon>
        <taxon>Gammaproteobacteria</taxon>
        <taxon>Chromatiales</taxon>
        <taxon>Chromatiaceae</taxon>
        <taxon>Caldichromatium</taxon>
    </lineage>
</organism>
<keyword evidence="1" id="KW-0472">Membrane</keyword>
<protein>
    <submittedName>
        <fullName evidence="2">Uncharacterized protein</fullName>
    </submittedName>
</protein>
<dbReference type="RefSeq" id="WP_166269829.1">
    <property type="nucleotide sequence ID" value="NZ_CP048029.1"/>
</dbReference>
<dbReference type="AlphaFoldDB" id="A0A6G7VAY6"/>
<evidence type="ECO:0000256" key="1">
    <source>
        <dbReference type="SAM" id="Phobius"/>
    </source>
</evidence>
<evidence type="ECO:0000313" key="3">
    <source>
        <dbReference type="Proteomes" id="UP000502699"/>
    </source>
</evidence>
<gene>
    <name evidence="2" type="ORF">GWK36_02575</name>
</gene>
<accession>A0A6G7VAY6</accession>
<reference evidence="3" key="1">
    <citation type="submission" date="2020-01" db="EMBL/GenBank/DDBJ databases">
        <title>Caldichromatium gen. nov., sp. nov., a thermophilic purple sulfur bacterium member of the family Chromatiaceae isolated from Nakabusa hot spring, Japan.</title>
        <authorList>
            <person name="Saini M.K."/>
            <person name="Hanada S."/>
            <person name="Tank M."/>
        </authorList>
    </citation>
    <scope>NUCLEOTIDE SEQUENCE [LARGE SCALE GENOMIC DNA]</scope>
    <source>
        <strain evidence="3">No.7</strain>
    </source>
</reference>
<evidence type="ECO:0000313" key="2">
    <source>
        <dbReference type="EMBL" id="QIK37070.1"/>
    </source>
</evidence>
<keyword evidence="3" id="KW-1185">Reference proteome</keyword>
<feature type="transmembrane region" description="Helical" evidence="1">
    <location>
        <begin position="14"/>
        <end position="32"/>
    </location>
</feature>
<proteinExistence type="predicted"/>
<dbReference type="EMBL" id="CP048029">
    <property type="protein sequence ID" value="QIK37070.1"/>
    <property type="molecule type" value="Genomic_DNA"/>
</dbReference>
<keyword evidence="1" id="KW-0812">Transmembrane</keyword>
<sequence>METEDDTPTALLDVATNLLAILLIVALFALIGQPQQQQGASQFPADPVSPLRFIEPQRELFAPFSRFYLVIAGRIVPWDQEAVVAALAQDPEQPAGATHQGRFTWIAEPLVTRDLDTFQLRFLPDPQAIAAQAPAWRPEDTDVLLGELKRAAGERVYPVFIVYPDGMDLFAGLYDRLQQAGPRFRWFAQAADEPILIGRMPAQFTHYGIYW</sequence>
<dbReference type="Proteomes" id="UP000502699">
    <property type="component" value="Chromosome"/>
</dbReference>
<name>A0A6G7VAY6_9GAMM</name>